<sequence length="499" mass="57135">MTYRVFLLSVLVFSMNCNTIIRTDARCVCKQWKLAFECASDWDCAWNSNTKVCEQEECSSIKNQSICSADEGCQFRDGKCENFTKCEDLKGKTINECRLMSTNCRESNGEHCLPNTLERKCDKFINEGECLQGQDGFCLWEDSKCILWSNCQQAKQKTQCQKLPQSCDWSETLKICIQKECSEIDHEYDCIAVQLEPNSHLYKVCEWNHILKQCEQSIPDALTFDTCASNTLQAYHWSSSNASEGFCEQCLSPNVQKPSPKHCLCQSIETQLDCQQNQTCTWRDGSCLEKACYQIDPPQACIQLDHCAWFANACVEFTQCENYKAFSNLECQSINKKCLLSDTLETCTSLNLECNAHKTDDKCNGSKNSKQQLCYWDEKINICQVWTQCSQQQQATYCEFSGACFWNGKCEQIQCSLLNEQSCNHYLAAPDSKQWKYCMLNGETCQDLKSENLSKEECYALSYGISTWTSSECQMCKFPDPDNFTKILTYIGMIIIAML</sequence>
<evidence type="ECO:0000313" key="2">
    <source>
        <dbReference type="EMBL" id="CAD8075236.1"/>
    </source>
</evidence>
<dbReference type="Pfam" id="PF01508">
    <property type="entry name" value="Paramecium_SA"/>
    <property type="match status" value="1"/>
</dbReference>
<proteinExistence type="predicted"/>
<comment type="caution">
    <text evidence="2">The sequence shown here is derived from an EMBL/GenBank/DDBJ whole genome shotgun (WGS) entry which is preliminary data.</text>
</comment>
<dbReference type="InterPro" id="IPR002895">
    <property type="entry name" value="Paramecium_SA"/>
</dbReference>
<evidence type="ECO:0000256" key="1">
    <source>
        <dbReference type="SAM" id="SignalP"/>
    </source>
</evidence>
<accession>A0A8S1MF32</accession>
<organism evidence="2 3">
    <name type="scientific">Paramecium sonneborni</name>
    <dbReference type="NCBI Taxonomy" id="65129"/>
    <lineage>
        <taxon>Eukaryota</taxon>
        <taxon>Sar</taxon>
        <taxon>Alveolata</taxon>
        <taxon>Ciliophora</taxon>
        <taxon>Intramacronucleata</taxon>
        <taxon>Oligohymenophorea</taxon>
        <taxon>Peniculida</taxon>
        <taxon>Parameciidae</taxon>
        <taxon>Paramecium</taxon>
    </lineage>
</organism>
<name>A0A8S1MF32_9CILI</name>
<keyword evidence="1" id="KW-0732">Signal</keyword>
<gene>
    <name evidence="2" type="ORF">PSON_ATCC_30995.1.T0330125</name>
</gene>
<evidence type="ECO:0008006" key="4">
    <source>
        <dbReference type="Google" id="ProtNLM"/>
    </source>
</evidence>
<protein>
    <recommendedName>
        <fullName evidence="4">Mini antigen</fullName>
    </recommendedName>
</protein>
<feature type="chain" id="PRO_5035716040" description="Mini antigen" evidence="1">
    <location>
        <begin position="26"/>
        <end position="499"/>
    </location>
</feature>
<dbReference type="AlphaFoldDB" id="A0A8S1MF32"/>
<feature type="signal peptide" evidence="1">
    <location>
        <begin position="1"/>
        <end position="25"/>
    </location>
</feature>
<dbReference type="Proteomes" id="UP000692954">
    <property type="component" value="Unassembled WGS sequence"/>
</dbReference>
<evidence type="ECO:0000313" key="3">
    <source>
        <dbReference type="Proteomes" id="UP000692954"/>
    </source>
</evidence>
<reference evidence="2" key="1">
    <citation type="submission" date="2021-01" db="EMBL/GenBank/DDBJ databases">
        <authorList>
            <consortium name="Genoscope - CEA"/>
            <person name="William W."/>
        </authorList>
    </citation>
    <scope>NUCLEOTIDE SEQUENCE</scope>
</reference>
<dbReference type="EMBL" id="CAJJDN010000033">
    <property type="protein sequence ID" value="CAD8075236.1"/>
    <property type="molecule type" value="Genomic_DNA"/>
</dbReference>
<dbReference type="OrthoDB" id="282251at2759"/>
<keyword evidence="3" id="KW-1185">Reference proteome</keyword>